<reference evidence="2" key="2">
    <citation type="submission" date="2023-05" db="EMBL/GenBank/DDBJ databases">
        <authorList>
            <consortium name="Lawrence Berkeley National Laboratory"/>
            <person name="Steindorff A."/>
            <person name="Hensen N."/>
            <person name="Bonometti L."/>
            <person name="Westerberg I."/>
            <person name="Brannstrom I.O."/>
            <person name="Guillou S."/>
            <person name="Cros-Aarteil S."/>
            <person name="Calhoun S."/>
            <person name="Haridas S."/>
            <person name="Kuo A."/>
            <person name="Mondo S."/>
            <person name="Pangilinan J."/>
            <person name="Riley R."/>
            <person name="Labutti K."/>
            <person name="Andreopoulos B."/>
            <person name="Lipzen A."/>
            <person name="Chen C."/>
            <person name="Yanf M."/>
            <person name="Daum C."/>
            <person name="Ng V."/>
            <person name="Clum A."/>
            <person name="Ohm R."/>
            <person name="Martin F."/>
            <person name="Silar P."/>
            <person name="Natvig D."/>
            <person name="Lalanne C."/>
            <person name="Gautier V."/>
            <person name="Ament-Velasquez S.L."/>
            <person name="Kruys A."/>
            <person name="Hutchinson M.I."/>
            <person name="Powell A.J."/>
            <person name="Barry K."/>
            <person name="Miller A.N."/>
            <person name="Grigoriev I.V."/>
            <person name="Debuchy R."/>
            <person name="Gladieux P."/>
            <person name="Thoren M.H."/>
            <person name="Johannesson H."/>
        </authorList>
    </citation>
    <scope>NUCLEOTIDE SEQUENCE</scope>
    <source>
        <strain evidence="2">CBS 359.72</strain>
    </source>
</reference>
<feature type="domain" description="Heterokaryon incompatibility" evidence="1">
    <location>
        <begin position="68"/>
        <end position="232"/>
    </location>
</feature>
<proteinExistence type="predicted"/>
<name>A0AAN7HJ75_9PEZI</name>
<organism evidence="2 3">
    <name type="scientific">Corynascus novoguineensis</name>
    <dbReference type="NCBI Taxonomy" id="1126955"/>
    <lineage>
        <taxon>Eukaryota</taxon>
        <taxon>Fungi</taxon>
        <taxon>Dikarya</taxon>
        <taxon>Ascomycota</taxon>
        <taxon>Pezizomycotina</taxon>
        <taxon>Sordariomycetes</taxon>
        <taxon>Sordariomycetidae</taxon>
        <taxon>Sordariales</taxon>
        <taxon>Chaetomiaceae</taxon>
        <taxon>Corynascus</taxon>
    </lineage>
</organism>
<gene>
    <name evidence="2" type="ORF">C7999DRAFT_17648</name>
</gene>
<dbReference type="Pfam" id="PF26639">
    <property type="entry name" value="Het-6_barrel"/>
    <property type="match status" value="1"/>
</dbReference>
<dbReference type="Pfam" id="PF06985">
    <property type="entry name" value="HET"/>
    <property type="match status" value="1"/>
</dbReference>
<protein>
    <submittedName>
        <fullName evidence="2">Heterokaryon incompatibility protein-domain-containing protein</fullName>
    </submittedName>
</protein>
<evidence type="ECO:0000313" key="3">
    <source>
        <dbReference type="Proteomes" id="UP001303647"/>
    </source>
</evidence>
<accession>A0AAN7HJ75</accession>
<dbReference type="EMBL" id="MU857760">
    <property type="protein sequence ID" value="KAK4244068.1"/>
    <property type="molecule type" value="Genomic_DNA"/>
</dbReference>
<evidence type="ECO:0000313" key="2">
    <source>
        <dbReference type="EMBL" id="KAK4244068.1"/>
    </source>
</evidence>
<comment type="caution">
    <text evidence="2">The sequence shown here is derived from an EMBL/GenBank/DDBJ whole genome shotgun (WGS) entry which is preliminary data.</text>
</comment>
<evidence type="ECO:0000259" key="1">
    <source>
        <dbReference type="Pfam" id="PF06985"/>
    </source>
</evidence>
<dbReference type="PANTHER" id="PTHR24148:SF73">
    <property type="entry name" value="HET DOMAIN PROTEIN (AFU_ORTHOLOGUE AFUA_8G01020)"/>
    <property type="match status" value="1"/>
</dbReference>
<dbReference type="PANTHER" id="PTHR24148">
    <property type="entry name" value="ANKYRIN REPEAT DOMAIN-CONTAINING PROTEIN 39 HOMOLOG-RELATED"/>
    <property type="match status" value="1"/>
</dbReference>
<reference evidence="2" key="1">
    <citation type="journal article" date="2023" name="Mol. Phylogenet. Evol.">
        <title>Genome-scale phylogeny and comparative genomics of the fungal order Sordariales.</title>
        <authorList>
            <person name="Hensen N."/>
            <person name="Bonometti L."/>
            <person name="Westerberg I."/>
            <person name="Brannstrom I.O."/>
            <person name="Guillou S."/>
            <person name="Cros-Aarteil S."/>
            <person name="Calhoun S."/>
            <person name="Haridas S."/>
            <person name="Kuo A."/>
            <person name="Mondo S."/>
            <person name="Pangilinan J."/>
            <person name="Riley R."/>
            <person name="LaButti K."/>
            <person name="Andreopoulos B."/>
            <person name="Lipzen A."/>
            <person name="Chen C."/>
            <person name="Yan M."/>
            <person name="Daum C."/>
            <person name="Ng V."/>
            <person name="Clum A."/>
            <person name="Steindorff A."/>
            <person name="Ohm R.A."/>
            <person name="Martin F."/>
            <person name="Silar P."/>
            <person name="Natvig D.O."/>
            <person name="Lalanne C."/>
            <person name="Gautier V."/>
            <person name="Ament-Velasquez S.L."/>
            <person name="Kruys A."/>
            <person name="Hutchinson M.I."/>
            <person name="Powell A.J."/>
            <person name="Barry K."/>
            <person name="Miller A.N."/>
            <person name="Grigoriev I.V."/>
            <person name="Debuchy R."/>
            <person name="Gladieux P."/>
            <person name="Hiltunen Thoren M."/>
            <person name="Johannesson H."/>
        </authorList>
    </citation>
    <scope>NUCLEOTIDE SEQUENCE</scope>
    <source>
        <strain evidence="2">CBS 359.72</strain>
    </source>
</reference>
<dbReference type="InterPro" id="IPR052895">
    <property type="entry name" value="HetReg/Transcr_Mod"/>
</dbReference>
<dbReference type="InterPro" id="IPR010730">
    <property type="entry name" value="HET"/>
</dbReference>
<dbReference type="Proteomes" id="UP001303647">
    <property type="component" value="Unassembled WGS sequence"/>
</dbReference>
<keyword evidence="3" id="KW-1185">Reference proteome</keyword>
<sequence length="408" mass="46403">MRDFEAAAKRPTLPDFRGLPECQYRCLVTRTSIRVLRVEALDDADRDIHPKLIKVRIEEVNLDENPEFNALSYVWGDHRAPLGQDNRRDRPKHSFNILCNDQTMSVTYNLFCFLRRLSSSREGALKDIRAMPFWIDQLCIQSDNSERTFQVAIMDRVYAQARRVVSWLGESDIQVDSAVRLLGKLKDVPLDRVSQPNSNVAQFVKDIPNDDWLALGSLLSRPYFKRAWIVQEIAMAKELLIICGEYTLHCDDLAHCSAILETSEAWTMLSWYASVFRSVQNHVAPDGQCRESLHYGGQLAALIEAQSTVGNQLVAPENLLLLGEQFDATVPVDKYFAMLHSRRLFFTEDGLLGMGPESSENGDEVWEIDGLLTPRVMHRVDSGAFRYVGEAFVLGMTQTEWLARAEVS</sequence>
<dbReference type="AlphaFoldDB" id="A0AAN7HJ75"/>